<evidence type="ECO:0000256" key="1">
    <source>
        <dbReference type="SAM" id="SignalP"/>
    </source>
</evidence>
<sequence>MGPSLSPAVRSIAATLVIVLLLAHASDAAVTCSDVVKNLRPWVSYLRSRSGKTITLTPLAVAGYQDLHP</sequence>
<dbReference type="AlphaFoldDB" id="A0AAW2RIX5"/>
<feature type="chain" id="PRO_5043890030" evidence="1">
    <location>
        <begin position="29"/>
        <end position="69"/>
    </location>
</feature>
<reference evidence="2" key="1">
    <citation type="submission" date="2020-06" db="EMBL/GenBank/DDBJ databases">
        <authorList>
            <person name="Li T."/>
            <person name="Hu X."/>
            <person name="Zhang T."/>
            <person name="Song X."/>
            <person name="Zhang H."/>
            <person name="Dai N."/>
            <person name="Sheng W."/>
            <person name="Hou X."/>
            <person name="Wei L."/>
        </authorList>
    </citation>
    <scope>NUCLEOTIDE SEQUENCE</scope>
    <source>
        <strain evidence="2">G01</strain>
        <tissue evidence="2">Leaf</tissue>
    </source>
</reference>
<feature type="signal peptide" evidence="1">
    <location>
        <begin position="1"/>
        <end position="28"/>
    </location>
</feature>
<name>A0AAW2RIX5_9LAMI</name>
<dbReference type="EMBL" id="JACGWK010000001">
    <property type="protein sequence ID" value="KAL0379960.1"/>
    <property type="molecule type" value="Genomic_DNA"/>
</dbReference>
<keyword evidence="1" id="KW-0732">Signal</keyword>
<protein>
    <submittedName>
        <fullName evidence="2">Uncharacterized protein</fullName>
    </submittedName>
</protein>
<organism evidence="2">
    <name type="scientific">Sesamum angustifolium</name>
    <dbReference type="NCBI Taxonomy" id="2727405"/>
    <lineage>
        <taxon>Eukaryota</taxon>
        <taxon>Viridiplantae</taxon>
        <taxon>Streptophyta</taxon>
        <taxon>Embryophyta</taxon>
        <taxon>Tracheophyta</taxon>
        <taxon>Spermatophyta</taxon>
        <taxon>Magnoliopsida</taxon>
        <taxon>eudicotyledons</taxon>
        <taxon>Gunneridae</taxon>
        <taxon>Pentapetalae</taxon>
        <taxon>asterids</taxon>
        <taxon>lamiids</taxon>
        <taxon>Lamiales</taxon>
        <taxon>Pedaliaceae</taxon>
        <taxon>Sesamum</taxon>
    </lineage>
</organism>
<accession>A0AAW2RIX5</accession>
<evidence type="ECO:0000313" key="2">
    <source>
        <dbReference type="EMBL" id="KAL0379960.1"/>
    </source>
</evidence>
<comment type="caution">
    <text evidence="2">The sequence shown here is derived from an EMBL/GenBank/DDBJ whole genome shotgun (WGS) entry which is preliminary data.</text>
</comment>
<gene>
    <name evidence="2" type="ORF">Sangu_0060300</name>
</gene>
<reference evidence="2" key="2">
    <citation type="journal article" date="2024" name="Plant">
        <title>Genomic evolution and insights into agronomic trait innovations of Sesamum species.</title>
        <authorList>
            <person name="Miao H."/>
            <person name="Wang L."/>
            <person name="Qu L."/>
            <person name="Liu H."/>
            <person name="Sun Y."/>
            <person name="Le M."/>
            <person name="Wang Q."/>
            <person name="Wei S."/>
            <person name="Zheng Y."/>
            <person name="Lin W."/>
            <person name="Duan Y."/>
            <person name="Cao H."/>
            <person name="Xiong S."/>
            <person name="Wang X."/>
            <person name="Wei L."/>
            <person name="Li C."/>
            <person name="Ma Q."/>
            <person name="Ju M."/>
            <person name="Zhao R."/>
            <person name="Li G."/>
            <person name="Mu C."/>
            <person name="Tian Q."/>
            <person name="Mei H."/>
            <person name="Zhang T."/>
            <person name="Gao T."/>
            <person name="Zhang H."/>
        </authorList>
    </citation>
    <scope>NUCLEOTIDE SEQUENCE</scope>
    <source>
        <strain evidence="2">G01</strain>
    </source>
</reference>
<proteinExistence type="predicted"/>